<feature type="region of interest" description="Disordered" evidence="1">
    <location>
        <begin position="86"/>
        <end position="157"/>
    </location>
</feature>
<keyword evidence="4" id="KW-1185">Reference proteome</keyword>
<evidence type="ECO:0000313" key="3">
    <source>
        <dbReference type="EMBL" id="CAB9526422.1"/>
    </source>
</evidence>
<name>A0A9N8HUX1_9STRA</name>
<reference evidence="3" key="1">
    <citation type="submission" date="2020-06" db="EMBL/GenBank/DDBJ databases">
        <authorList>
            <consortium name="Plant Systems Biology data submission"/>
        </authorList>
    </citation>
    <scope>NUCLEOTIDE SEQUENCE</scope>
    <source>
        <strain evidence="3">D6</strain>
    </source>
</reference>
<dbReference type="OrthoDB" id="203873at2759"/>
<gene>
    <name evidence="3" type="ORF">SEMRO_1825_G300050.1</name>
</gene>
<evidence type="ECO:0000256" key="1">
    <source>
        <dbReference type="SAM" id="MobiDB-lite"/>
    </source>
</evidence>
<organism evidence="3 4">
    <name type="scientific">Seminavis robusta</name>
    <dbReference type="NCBI Taxonomy" id="568900"/>
    <lineage>
        <taxon>Eukaryota</taxon>
        <taxon>Sar</taxon>
        <taxon>Stramenopiles</taxon>
        <taxon>Ochrophyta</taxon>
        <taxon>Bacillariophyta</taxon>
        <taxon>Bacillariophyceae</taxon>
        <taxon>Bacillariophycidae</taxon>
        <taxon>Naviculales</taxon>
        <taxon>Naviculaceae</taxon>
        <taxon>Seminavis</taxon>
    </lineage>
</organism>
<keyword evidence="2" id="KW-0732">Signal</keyword>
<feature type="compositionally biased region" description="Basic and acidic residues" evidence="1">
    <location>
        <begin position="115"/>
        <end position="124"/>
    </location>
</feature>
<comment type="caution">
    <text evidence="3">The sequence shown here is derived from an EMBL/GenBank/DDBJ whole genome shotgun (WGS) entry which is preliminary data.</text>
</comment>
<proteinExistence type="predicted"/>
<sequence length="157" mass="17099">MKSFTTLLLALFAVGAAAFSGSSFTGSSLSTSVVSKGSMTMEYIPSGMSKEQWQKLKAQEKAKTSGKNLGKVGITTFKSRSFSDWQKAGGKNLFPVDPTKVKDPKDIPYMQRPGGKADDSDLKKKSSPFGMFGGNKKKAEKKPEPTQEKSTNWWTLN</sequence>
<protein>
    <submittedName>
        <fullName evidence="3">Uncharacterized protein</fullName>
    </submittedName>
</protein>
<dbReference type="Proteomes" id="UP001153069">
    <property type="component" value="Unassembled WGS sequence"/>
</dbReference>
<feature type="signal peptide" evidence="2">
    <location>
        <begin position="1"/>
        <end position="18"/>
    </location>
</feature>
<evidence type="ECO:0000313" key="4">
    <source>
        <dbReference type="Proteomes" id="UP001153069"/>
    </source>
</evidence>
<feature type="chain" id="PRO_5040310327" evidence="2">
    <location>
        <begin position="19"/>
        <end position="157"/>
    </location>
</feature>
<feature type="compositionally biased region" description="Polar residues" evidence="1">
    <location>
        <begin position="148"/>
        <end position="157"/>
    </location>
</feature>
<dbReference type="EMBL" id="CAICTM010001823">
    <property type="protein sequence ID" value="CAB9526422.1"/>
    <property type="molecule type" value="Genomic_DNA"/>
</dbReference>
<evidence type="ECO:0000256" key="2">
    <source>
        <dbReference type="SAM" id="SignalP"/>
    </source>
</evidence>
<dbReference type="AlphaFoldDB" id="A0A9N8HUX1"/>
<accession>A0A9N8HUX1</accession>